<dbReference type="EMBL" id="JAPXFL010000001">
    <property type="protein sequence ID" value="KAK9512676.1"/>
    <property type="molecule type" value="Genomic_DNA"/>
</dbReference>
<sequence length="254" mass="28793">MPQRKFTKRIIKTAKDTNKKEKEPSEFKKVKEPDEGNLEFEKPLDEGVSESALTISSLSNEDKDGPVTPTSFLEAFASKRGLTLQFADISFKSTPFVKEYIVSCKLDTMGAEGKGRTKIIARETAASELIRLMLGKMKRSQMPPQIGSFTDQEKKLSLLLSCEFINYEKQLNNLVSGMNTTRTPQYAPIFNTPPGQFSFRCKALGYNAVGTGRTKEIAKRMGAKLLMDRIEDQREKYYVSKYGEKKARKFLKIR</sequence>
<evidence type="ECO:0000259" key="3">
    <source>
        <dbReference type="PROSITE" id="PS50137"/>
    </source>
</evidence>
<name>A0AAW1DNT1_9HEMI</name>
<feature type="compositionally biased region" description="Basic residues" evidence="2">
    <location>
        <begin position="1"/>
        <end position="12"/>
    </location>
</feature>
<protein>
    <recommendedName>
        <fullName evidence="3">DRBM domain-containing protein</fullName>
    </recommendedName>
</protein>
<dbReference type="GO" id="GO:0010468">
    <property type="term" value="P:regulation of gene expression"/>
    <property type="evidence" value="ECO:0007669"/>
    <property type="project" value="UniProtKB-ARBA"/>
</dbReference>
<feature type="region of interest" description="Disordered" evidence="2">
    <location>
        <begin position="1"/>
        <end position="48"/>
    </location>
</feature>
<proteinExistence type="predicted"/>
<keyword evidence="1" id="KW-0694">RNA-binding</keyword>
<dbReference type="PROSITE" id="PS50137">
    <property type="entry name" value="DS_RBD"/>
    <property type="match status" value="1"/>
</dbReference>
<reference evidence="4 5" key="1">
    <citation type="submission" date="2022-12" db="EMBL/GenBank/DDBJ databases">
        <title>Chromosome-level genome assembly of true bugs.</title>
        <authorList>
            <person name="Ma L."/>
            <person name="Li H."/>
        </authorList>
    </citation>
    <scope>NUCLEOTIDE SEQUENCE [LARGE SCALE GENOMIC DNA]</scope>
    <source>
        <strain evidence="4">Lab_2022b</strain>
    </source>
</reference>
<dbReference type="GO" id="GO:0003723">
    <property type="term" value="F:RNA binding"/>
    <property type="evidence" value="ECO:0007669"/>
    <property type="project" value="UniProtKB-UniRule"/>
</dbReference>
<dbReference type="InterPro" id="IPR014720">
    <property type="entry name" value="dsRBD_dom"/>
</dbReference>
<comment type="caution">
    <text evidence="4">The sequence shown here is derived from an EMBL/GenBank/DDBJ whole genome shotgun (WGS) entry which is preliminary data.</text>
</comment>
<evidence type="ECO:0000256" key="1">
    <source>
        <dbReference type="PROSITE-ProRule" id="PRU00266"/>
    </source>
</evidence>
<feature type="domain" description="DRBM" evidence="3">
    <location>
        <begin position="68"/>
        <end position="135"/>
    </location>
</feature>
<dbReference type="SMART" id="SM00358">
    <property type="entry name" value="DSRM"/>
    <property type="match status" value="2"/>
</dbReference>
<evidence type="ECO:0000313" key="5">
    <source>
        <dbReference type="Proteomes" id="UP001461498"/>
    </source>
</evidence>
<accession>A0AAW1DNT1</accession>
<dbReference type="AlphaFoldDB" id="A0AAW1DNT1"/>
<dbReference type="SUPFAM" id="SSF54768">
    <property type="entry name" value="dsRNA-binding domain-like"/>
    <property type="match status" value="2"/>
</dbReference>
<feature type="compositionally biased region" description="Basic and acidic residues" evidence="2">
    <location>
        <begin position="13"/>
        <end position="45"/>
    </location>
</feature>
<evidence type="ECO:0000256" key="2">
    <source>
        <dbReference type="SAM" id="MobiDB-lite"/>
    </source>
</evidence>
<gene>
    <name evidence="4" type="ORF">O3M35_001050</name>
</gene>
<evidence type="ECO:0000313" key="4">
    <source>
        <dbReference type="EMBL" id="KAK9512676.1"/>
    </source>
</evidence>
<dbReference type="Proteomes" id="UP001461498">
    <property type="component" value="Unassembled WGS sequence"/>
</dbReference>
<keyword evidence="5" id="KW-1185">Reference proteome</keyword>
<organism evidence="4 5">
    <name type="scientific">Rhynocoris fuscipes</name>
    <dbReference type="NCBI Taxonomy" id="488301"/>
    <lineage>
        <taxon>Eukaryota</taxon>
        <taxon>Metazoa</taxon>
        <taxon>Ecdysozoa</taxon>
        <taxon>Arthropoda</taxon>
        <taxon>Hexapoda</taxon>
        <taxon>Insecta</taxon>
        <taxon>Pterygota</taxon>
        <taxon>Neoptera</taxon>
        <taxon>Paraneoptera</taxon>
        <taxon>Hemiptera</taxon>
        <taxon>Heteroptera</taxon>
        <taxon>Panheteroptera</taxon>
        <taxon>Cimicomorpha</taxon>
        <taxon>Reduviidae</taxon>
        <taxon>Harpactorinae</taxon>
        <taxon>Harpactorini</taxon>
        <taxon>Rhynocoris</taxon>
    </lineage>
</organism>
<dbReference type="Gene3D" id="3.30.160.20">
    <property type="match status" value="2"/>
</dbReference>